<reference evidence="1 2" key="1">
    <citation type="submission" date="2018-08" db="EMBL/GenBank/DDBJ databases">
        <title>Genome and evolution of the arbuscular mycorrhizal fungus Diversispora epigaea (formerly Glomus versiforme) and its bacterial endosymbionts.</title>
        <authorList>
            <person name="Sun X."/>
            <person name="Fei Z."/>
            <person name="Harrison M."/>
        </authorList>
    </citation>
    <scope>NUCLEOTIDE SEQUENCE [LARGE SCALE GENOMIC DNA]</scope>
    <source>
        <strain evidence="1 2">IT104</strain>
    </source>
</reference>
<sequence length="199" mass="23440">MSPVSAHIRRLLPYHSYKVYPKALAKIARSSAHIPNLLPYCSYKCVTADRHDRQSGSNQYLTIPPKSYEYENEENILYPCSNQSKHHITHRYHRSSPKYHHTPKSPAVHHLHIPYHQNFHQCVTADRHDRQSGSNQYLTIPPKSYEYENEENMWRRLVTKYTQSQTAPGKLLRLLRSFENSLSNPKKRKRFVRPATSSF</sequence>
<dbReference type="Proteomes" id="UP000266861">
    <property type="component" value="Unassembled WGS sequence"/>
</dbReference>
<evidence type="ECO:0000313" key="1">
    <source>
        <dbReference type="EMBL" id="RHZ88346.1"/>
    </source>
</evidence>
<protein>
    <submittedName>
        <fullName evidence="1">Uncharacterized protein</fullName>
    </submittedName>
</protein>
<dbReference type="EMBL" id="PQFF01000021">
    <property type="protein sequence ID" value="RHZ88346.1"/>
    <property type="molecule type" value="Genomic_DNA"/>
</dbReference>
<evidence type="ECO:0000313" key="2">
    <source>
        <dbReference type="Proteomes" id="UP000266861"/>
    </source>
</evidence>
<accession>A0A397JQP9</accession>
<dbReference type="AlphaFoldDB" id="A0A397JQP9"/>
<proteinExistence type="predicted"/>
<gene>
    <name evidence="1" type="ORF">Glove_23g206</name>
</gene>
<name>A0A397JQP9_9GLOM</name>
<comment type="caution">
    <text evidence="1">The sequence shown here is derived from an EMBL/GenBank/DDBJ whole genome shotgun (WGS) entry which is preliminary data.</text>
</comment>
<organism evidence="1 2">
    <name type="scientific">Diversispora epigaea</name>
    <dbReference type="NCBI Taxonomy" id="1348612"/>
    <lineage>
        <taxon>Eukaryota</taxon>
        <taxon>Fungi</taxon>
        <taxon>Fungi incertae sedis</taxon>
        <taxon>Mucoromycota</taxon>
        <taxon>Glomeromycotina</taxon>
        <taxon>Glomeromycetes</taxon>
        <taxon>Diversisporales</taxon>
        <taxon>Diversisporaceae</taxon>
        <taxon>Diversispora</taxon>
    </lineage>
</organism>
<keyword evidence="2" id="KW-1185">Reference proteome</keyword>